<dbReference type="EMBL" id="QFYR01000001">
    <property type="protein sequence ID" value="RAK56728.1"/>
    <property type="molecule type" value="Genomic_DNA"/>
</dbReference>
<feature type="compositionally biased region" description="Basic and acidic residues" evidence="1">
    <location>
        <begin position="720"/>
        <end position="734"/>
    </location>
</feature>
<organism evidence="2 3">
    <name type="scientific">Phenylobacterium deserti</name>
    <dbReference type="NCBI Taxonomy" id="1914756"/>
    <lineage>
        <taxon>Bacteria</taxon>
        <taxon>Pseudomonadati</taxon>
        <taxon>Pseudomonadota</taxon>
        <taxon>Alphaproteobacteria</taxon>
        <taxon>Caulobacterales</taxon>
        <taxon>Caulobacteraceae</taxon>
        <taxon>Phenylobacterium</taxon>
    </lineage>
</organism>
<dbReference type="OrthoDB" id="9803892at2"/>
<dbReference type="InterPro" id="IPR017853">
    <property type="entry name" value="GH"/>
</dbReference>
<dbReference type="InterPro" id="IPR036291">
    <property type="entry name" value="NAD(P)-bd_dom_sf"/>
</dbReference>
<evidence type="ECO:0000313" key="3">
    <source>
        <dbReference type="Proteomes" id="UP000249725"/>
    </source>
</evidence>
<dbReference type="Gene3D" id="3.20.20.80">
    <property type="entry name" value="Glycosidases"/>
    <property type="match status" value="1"/>
</dbReference>
<evidence type="ECO:0000256" key="1">
    <source>
        <dbReference type="SAM" id="MobiDB-lite"/>
    </source>
</evidence>
<dbReference type="Proteomes" id="UP000249725">
    <property type="component" value="Unassembled WGS sequence"/>
</dbReference>
<gene>
    <name evidence="2" type="ORF">DJ018_01750</name>
</gene>
<proteinExistence type="predicted"/>
<sequence length="742" mass="83242">MAEVVAFGGGGNERREIQERPSRRLELWGGYECTVNRVRDAWFDQTPRSGHEHRISDLQLFADLGMTALRYPALWERISPQDPGTFDFRWTDERLPRVRELGMEPILTLCHHGSGPHYTSLIQDSFAPGLARHARAVAERYPWVRDWTPVNEPLTTARFSALYGYWYPHTQTEDAFWTALLNEIDATRLSMREIRKINPQARLIQTDDLGFCHATEPLAQEAEYQNQRRWIGWDLLCGMVTPDHPLWERIASHGLGDRLRVIADDPCPPDVIGVNHYLASERLLDHRLELHLNRAVADRELGQCNGVPYVDVDAIRNREEGVLGLPALLRQAAERYGRTVAVTECHNGATREEQVRWFVEVWDGAQALRDQGFDICAVTAWSLLGSHDWNRMVTRFVGHYEVGVYDVRTGEPRPTMLAPVLEDLANGRRPSAIALEQPGWWRRTSRLVNAQPSGRPEFDMGRNPHLQGASPLLIVGAGSVLTQLIQRACEVRGLPYRRLHRAPDAAALARLTPWAVVDGRDWAGICQQEGASSRRQTRWPGPSFAPPEALVEACGLQGVPCAVFSAPEGFEEVDERLLTLGAGALLIARADGVFAPWDRSRFAVKALDLLELGRTVEACADSHWDETYGPDLVDAVLDLLMDGVVGFQTFAPSEPWSVAEFVRRLAETAECDPDLVVGRRMPTLRPAPAQDHESAAFQLLPPGETTLERFVRESRLARREGAQAVSRREDEPHLEPAAPLAG</sequence>
<keyword evidence="3" id="KW-1185">Reference proteome</keyword>
<dbReference type="GO" id="GO:0004553">
    <property type="term" value="F:hydrolase activity, hydrolyzing O-glycosyl compounds"/>
    <property type="evidence" value="ECO:0007669"/>
    <property type="project" value="InterPro"/>
</dbReference>
<dbReference type="RefSeq" id="WP_111513079.1">
    <property type="nucleotide sequence ID" value="NZ_QFYR01000001.1"/>
</dbReference>
<reference evidence="3" key="1">
    <citation type="submission" date="2018-05" db="EMBL/GenBank/DDBJ databases">
        <authorList>
            <person name="Li X."/>
        </authorList>
    </citation>
    <scope>NUCLEOTIDE SEQUENCE [LARGE SCALE GENOMIC DNA]</scope>
    <source>
        <strain evidence="3">YIM 73061</strain>
    </source>
</reference>
<evidence type="ECO:0000313" key="2">
    <source>
        <dbReference type="EMBL" id="RAK56728.1"/>
    </source>
</evidence>
<dbReference type="SUPFAM" id="SSF51445">
    <property type="entry name" value="(Trans)glycosidases"/>
    <property type="match status" value="1"/>
</dbReference>
<protein>
    <submittedName>
        <fullName evidence="2">dTDP-4-dehydrorhamnose reductase</fullName>
    </submittedName>
</protein>
<accession>A0A328AUX6</accession>
<dbReference type="GO" id="GO:0005975">
    <property type="term" value="P:carbohydrate metabolic process"/>
    <property type="evidence" value="ECO:0007669"/>
    <property type="project" value="InterPro"/>
</dbReference>
<comment type="caution">
    <text evidence="2">The sequence shown here is derived from an EMBL/GenBank/DDBJ whole genome shotgun (WGS) entry which is preliminary data.</text>
</comment>
<feature type="region of interest" description="Disordered" evidence="1">
    <location>
        <begin position="720"/>
        <end position="742"/>
    </location>
</feature>
<dbReference type="AlphaFoldDB" id="A0A328AUX6"/>
<name>A0A328AUX6_9CAUL</name>
<dbReference type="SUPFAM" id="SSF51735">
    <property type="entry name" value="NAD(P)-binding Rossmann-fold domains"/>
    <property type="match status" value="1"/>
</dbReference>